<keyword evidence="11" id="KW-0206">Cytoskeleton</keyword>
<dbReference type="CDD" id="cd13116">
    <property type="entry name" value="POLO_box_Plk4_3"/>
    <property type="match status" value="1"/>
</dbReference>
<evidence type="ECO:0000256" key="15">
    <source>
        <dbReference type="ARBA" id="ARBA00047802"/>
    </source>
</evidence>
<evidence type="ECO:0000313" key="23">
    <source>
        <dbReference type="Proteomes" id="UP000792457"/>
    </source>
</evidence>
<accession>A0A8K0P8V3</accession>
<dbReference type="GO" id="GO:0005814">
    <property type="term" value="C:centriole"/>
    <property type="evidence" value="ECO:0007669"/>
    <property type="project" value="UniProtKB-SubCell"/>
</dbReference>
<evidence type="ECO:0000259" key="18">
    <source>
        <dbReference type="PROSITE" id="PS50011"/>
    </source>
</evidence>
<protein>
    <recommendedName>
        <fullName evidence="3">Serine/threonine-protein kinase PLK4</fullName>
        <ecNumber evidence="2">2.7.11.21</ecNumber>
    </recommendedName>
    <alternativeName>
        <fullName evidence="12">Polo-like kinase 4</fullName>
    </alternativeName>
    <alternativeName>
        <fullName evidence="13 14">Serine/threonine-protein kinase SAK</fullName>
    </alternativeName>
</protein>
<dbReference type="InterPro" id="IPR008266">
    <property type="entry name" value="Tyr_kinase_AS"/>
</dbReference>
<dbReference type="Gene3D" id="3.30.1120.130">
    <property type="match status" value="1"/>
</dbReference>
<evidence type="ECO:0000259" key="20">
    <source>
        <dbReference type="PROSITE" id="PS51984"/>
    </source>
</evidence>
<dbReference type="Pfam" id="PF00069">
    <property type="entry name" value="Pkinase"/>
    <property type="match status" value="1"/>
</dbReference>
<organism evidence="22 23">
    <name type="scientific">Ladona fulva</name>
    <name type="common">Scarce chaser dragonfly</name>
    <name type="synonym">Libellula fulva</name>
    <dbReference type="NCBI Taxonomy" id="123851"/>
    <lineage>
        <taxon>Eukaryota</taxon>
        <taxon>Metazoa</taxon>
        <taxon>Ecdysozoa</taxon>
        <taxon>Arthropoda</taxon>
        <taxon>Hexapoda</taxon>
        <taxon>Insecta</taxon>
        <taxon>Pterygota</taxon>
        <taxon>Palaeoptera</taxon>
        <taxon>Odonata</taxon>
        <taxon>Epiprocta</taxon>
        <taxon>Anisoptera</taxon>
        <taxon>Libelluloidea</taxon>
        <taxon>Libellulidae</taxon>
        <taxon>Ladona</taxon>
    </lineage>
</organism>
<dbReference type="Gene3D" id="1.10.510.10">
    <property type="entry name" value="Transferase(Phosphotransferase) domain 1"/>
    <property type="match status" value="1"/>
</dbReference>
<evidence type="ECO:0000256" key="4">
    <source>
        <dbReference type="ARBA" id="ARBA00022490"/>
    </source>
</evidence>
<evidence type="ECO:0000256" key="5">
    <source>
        <dbReference type="ARBA" id="ARBA00022527"/>
    </source>
</evidence>
<dbReference type="InterPro" id="IPR033699">
    <property type="entry name" value="POLO_box_Plk4_1"/>
</dbReference>
<evidence type="ECO:0000256" key="3">
    <source>
        <dbReference type="ARBA" id="ARBA00020245"/>
    </source>
</evidence>
<evidence type="ECO:0000256" key="10">
    <source>
        <dbReference type="ARBA" id="ARBA00022843"/>
    </source>
</evidence>
<keyword evidence="10" id="KW-0832">Ubl conjugation</keyword>
<evidence type="ECO:0000256" key="11">
    <source>
        <dbReference type="ARBA" id="ARBA00023212"/>
    </source>
</evidence>
<keyword evidence="4" id="KW-0963">Cytoplasm</keyword>
<feature type="domain" description="Cryptic POLO box 1 (CPB1)" evidence="20">
    <location>
        <begin position="601"/>
        <end position="716"/>
    </location>
</feature>
<dbReference type="Gene3D" id="2.40.50.930">
    <property type="match status" value="1"/>
</dbReference>
<dbReference type="AlphaFoldDB" id="A0A8K0P8V3"/>
<dbReference type="GO" id="GO:0005634">
    <property type="term" value="C:nucleus"/>
    <property type="evidence" value="ECO:0007669"/>
    <property type="project" value="TreeGrafter"/>
</dbReference>
<dbReference type="PROSITE" id="PS50078">
    <property type="entry name" value="POLO_BOX"/>
    <property type="match status" value="1"/>
</dbReference>
<dbReference type="PROSITE" id="PS00109">
    <property type="entry name" value="PROTEIN_KINASE_TYR"/>
    <property type="match status" value="1"/>
</dbReference>
<dbReference type="GO" id="GO:0005524">
    <property type="term" value="F:ATP binding"/>
    <property type="evidence" value="ECO:0007669"/>
    <property type="project" value="UniProtKB-UniRule"/>
</dbReference>
<dbReference type="SUPFAM" id="SSF82615">
    <property type="entry name" value="Polo-box domain"/>
    <property type="match status" value="1"/>
</dbReference>
<dbReference type="Pfam" id="PF18190">
    <property type="entry name" value="Plk4_PB1"/>
    <property type="match status" value="1"/>
</dbReference>
<evidence type="ECO:0000256" key="6">
    <source>
        <dbReference type="ARBA" id="ARBA00022679"/>
    </source>
</evidence>
<dbReference type="FunFam" id="1.10.510.10:FF:000576">
    <property type="entry name" value="Serine/threonine-protein kinase PLK4"/>
    <property type="match status" value="1"/>
</dbReference>
<evidence type="ECO:0000256" key="2">
    <source>
        <dbReference type="ARBA" id="ARBA00012424"/>
    </source>
</evidence>
<dbReference type="Pfam" id="PF18409">
    <property type="entry name" value="Plk4_PB2"/>
    <property type="match status" value="1"/>
</dbReference>
<reference evidence="22" key="1">
    <citation type="submission" date="2013-04" db="EMBL/GenBank/DDBJ databases">
        <authorList>
            <person name="Qu J."/>
            <person name="Murali S.C."/>
            <person name="Bandaranaike D."/>
            <person name="Bellair M."/>
            <person name="Blankenburg K."/>
            <person name="Chao H."/>
            <person name="Dinh H."/>
            <person name="Doddapaneni H."/>
            <person name="Downs B."/>
            <person name="Dugan-Rocha S."/>
            <person name="Elkadiri S."/>
            <person name="Gnanaolivu R.D."/>
            <person name="Hernandez B."/>
            <person name="Javaid M."/>
            <person name="Jayaseelan J.C."/>
            <person name="Lee S."/>
            <person name="Li M."/>
            <person name="Ming W."/>
            <person name="Munidasa M."/>
            <person name="Muniz J."/>
            <person name="Nguyen L."/>
            <person name="Ongeri F."/>
            <person name="Osuji N."/>
            <person name="Pu L.-L."/>
            <person name="Puazo M."/>
            <person name="Qu C."/>
            <person name="Quiroz J."/>
            <person name="Raj R."/>
            <person name="Weissenberger G."/>
            <person name="Xin Y."/>
            <person name="Zou X."/>
            <person name="Han Y."/>
            <person name="Richards S."/>
            <person name="Worley K."/>
            <person name="Muzny D."/>
            <person name="Gibbs R."/>
        </authorList>
    </citation>
    <scope>NUCLEOTIDE SEQUENCE</scope>
    <source>
        <strain evidence="22">Sampled in the wild</strain>
    </source>
</reference>
<feature type="binding site" evidence="17">
    <location>
        <position position="44"/>
    </location>
    <ligand>
        <name>ATP</name>
        <dbReference type="ChEBI" id="CHEBI:30616"/>
    </ligand>
</feature>
<evidence type="ECO:0000256" key="1">
    <source>
        <dbReference type="ARBA" id="ARBA00004114"/>
    </source>
</evidence>
<evidence type="ECO:0000256" key="12">
    <source>
        <dbReference type="ARBA" id="ARBA00030332"/>
    </source>
</evidence>
<dbReference type="EC" id="2.7.11.21" evidence="2"/>
<dbReference type="PROSITE" id="PS51984">
    <property type="entry name" value="CPB1"/>
    <property type="match status" value="1"/>
</dbReference>
<keyword evidence="23" id="KW-1185">Reference proteome</keyword>
<dbReference type="PROSITE" id="PS51985">
    <property type="entry name" value="CPB2"/>
    <property type="match status" value="1"/>
</dbReference>
<evidence type="ECO:0000256" key="13">
    <source>
        <dbReference type="ARBA" id="ARBA00030429"/>
    </source>
</evidence>
<sequence length="979" mass="110413">MATSQSSFGESIEEYEVLNLLGKGGFASVYRAKCSKSGLEVAIKMIDKKLMKAAGMVERVRQEVAIHSRLKHPAVLELYTFFEDTNYVYLVLELCHNGELQRFLKSNNKILCEEDACHVFRQVVEGLIYLHSHNILHRDLTLANLLLSKDMQVKIADFGLATQLSRPDEKHLTMCGTPNYISPEVATRSSHGLEADVWGLGCMLYTLLIGRPPFDTDAVKSTLTRVVMADYQLPSHLSPEARDLIDLLLKKNPKERIKLRAILDHPFMKKNQKQYEYLQKKWMTRESDSGMGTMSTDPCAGLDSLTTNGSNKERIISMYSQQSDDEFQSKLFSRADGKATHSVLSQEKYTFPSRTEDPCNSSTSYLRCKFGNEEIKNLESRSTLYNSILKNDRDHSLERNKSCVANCCGNNRSLYSQATLSKCQCCSQSIHELGHAGDPSAKVSSFHSCKQVSDESLKEANVCRSDAANVVKRQAMNCTRSCYSDGLLSCRMANVHLCERLGHSHCEAVESQWKSGHAHYSCHNADVCATDRSKRELPSEERCHHKWPDPTGKQPDNFRTVKSSNGPMNDYQDDNNVFPEKKSSIMMEQKTKPPEKAERRVLNGLTPALNTYRLQPTRHRTKNAVLSILDSGEVCIEFVKKRGGEERVIDVCRISTDGMRVVLYQPNSSKGCPLENFPPELPKQGTDAIYSYESLPQKHWKKYLYATRFIDLVKAKTPKVTYYCEKAKCLLMENSPDPDFEACFYEGGKIVKSKNEVKLIDAAGKSTVMQMDSKDKSLNVSIMWNQFEQYYNHCIALEKSLTELADKAGVSCFPIIVGRRPPSSVKAVLQDKENMPNNQINISPQNAMLHSFETSSATSMHVNASYGNSAISSSRFNIKSTNSEIKKTEPLKQVLVPSIGVASQYPSGDLKVEYLDGSQIIINSHKATTEYVSTDGKTVFYQQKDLLPFHIREKLSLMPKVLEHLMNGQERRPQTRGLR</sequence>
<dbReference type="InterPro" id="IPR017441">
    <property type="entry name" value="Protein_kinase_ATP_BS"/>
</dbReference>
<dbReference type="InterPro" id="IPR000959">
    <property type="entry name" value="POLO_box_dom"/>
</dbReference>
<evidence type="ECO:0000313" key="22">
    <source>
        <dbReference type="EMBL" id="KAG8234949.1"/>
    </source>
</evidence>
<dbReference type="Gene3D" id="3.30.1120.120">
    <property type="match status" value="1"/>
</dbReference>
<evidence type="ECO:0000256" key="7">
    <source>
        <dbReference type="ARBA" id="ARBA00022741"/>
    </source>
</evidence>
<keyword evidence="6" id="KW-0808">Transferase</keyword>
<feature type="domain" description="POLO box" evidence="19">
    <location>
        <begin position="890"/>
        <end position="967"/>
    </location>
</feature>
<evidence type="ECO:0000256" key="17">
    <source>
        <dbReference type="PROSITE-ProRule" id="PRU10141"/>
    </source>
</evidence>
<comment type="catalytic activity">
    <reaction evidence="16">
        <text>L-seryl-[protein] + ATP = O-phospho-L-seryl-[protein] + ADP + H(+)</text>
        <dbReference type="Rhea" id="RHEA:17989"/>
        <dbReference type="Rhea" id="RHEA-COMP:9863"/>
        <dbReference type="Rhea" id="RHEA-COMP:11604"/>
        <dbReference type="ChEBI" id="CHEBI:15378"/>
        <dbReference type="ChEBI" id="CHEBI:29999"/>
        <dbReference type="ChEBI" id="CHEBI:30616"/>
        <dbReference type="ChEBI" id="CHEBI:83421"/>
        <dbReference type="ChEBI" id="CHEBI:456216"/>
        <dbReference type="EC" id="2.7.11.21"/>
    </reaction>
</comment>
<dbReference type="PANTHER" id="PTHR24345">
    <property type="entry name" value="SERINE/THREONINE-PROTEIN KINASE PLK"/>
    <property type="match status" value="1"/>
</dbReference>
<comment type="catalytic activity">
    <reaction evidence="15">
        <text>L-threonyl-[protein] + ATP = O-phospho-L-threonyl-[protein] + ADP + H(+)</text>
        <dbReference type="Rhea" id="RHEA:46608"/>
        <dbReference type="Rhea" id="RHEA-COMP:11060"/>
        <dbReference type="Rhea" id="RHEA-COMP:11605"/>
        <dbReference type="ChEBI" id="CHEBI:15378"/>
        <dbReference type="ChEBI" id="CHEBI:30013"/>
        <dbReference type="ChEBI" id="CHEBI:30616"/>
        <dbReference type="ChEBI" id="CHEBI:61977"/>
        <dbReference type="ChEBI" id="CHEBI:456216"/>
        <dbReference type="EC" id="2.7.11.21"/>
    </reaction>
</comment>
<dbReference type="PANTHER" id="PTHR24345:SF91">
    <property type="entry name" value="SERINE_THREONINE-PROTEIN KINASE PLK4"/>
    <property type="match status" value="1"/>
</dbReference>
<dbReference type="CDD" id="cd13115">
    <property type="entry name" value="POLO_box_Plk4_2"/>
    <property type="match status" value="1"/>
</dbReference>
<dbReference type="Proteomes" id="UP000792457">
    <property type="component" value="Unassembled WGS sequence"/>
</dbReference>
<dbReference type="InterPro" id="IPR047108">
    <property type="entry name" value="Plk4-like_POLO_box_2_sf"/>
</dbReference>
<dbReference type="InterPro" id="IPR033696">
    <property type="entry name" value="POLO_box_Plk4_C"/>
</dbReference>
<feature type="domain" description="Protein kinase" evidence="18">
    <location>
        <begin position="15"/>
        <end position="268"/>
    </location>
</feature>
<dbReference type="FunFam" id="3.30.200.20:FF:000042">
    <property type="entry name" value="Aurora kinase A"/>
    <property type="match status" value="1"/>
</dbReference>
<evidence type="ECO:0000256" key="9">
    <source>
        <dbReference type="ARBA" id="ARBA00022840"/>
    </source>
</evidence>
<name>A0A8K0P8V3_LADFU</name>
<dbReference type="CDD" id="cd13114">
    <property type="entry name" value="POLO_box_Plk4_1"/>
    <property type="match status" value="1"/>
</dbReference>
<feature type="domain" description="Cryptic POLO box 2 (CPB2)" evidence="21">
    <location>
        <begin position="717"/>
        <end position="827"/>
    </location>
</feature>
<dbReference type="PROSITE" id="PS00107">
    <property type="entry name" value="PROTEIN_KINASE_ATP"/>
    <property type="match status" value="1"/>
</dbReference>
<evidence type="ECO:0000256" key="16">
    <source>
        <dbReference type="ARBA" id="ARBA00048347"/>
    </source>
</evidence>
<dbReference type="FunFam" id="3.30.1120.120:FF:000001">
    <property type="entry name" value="serine/threonine-protein kinase PLK4 isoform X2"/>
    <property type="match status" value="1"/>
</dbReference>
<dbReference type="OrthoDB" id="10004143at2759"/>
<keyword evidence="8" id="KW-0418">Kinase</keyword>
<keyword evidence="7 17" id="KW-0547">Nucleotide-binding</keyword>
<evidence type="ECO:0000256" key="14">
    <source>
        <dbReference type="ARBA" id="ARBA00030924"/>
    </source>
</evidence>
<keyword evidence="9 17" id="KW-0067">ATP-binding</keyword>
<dbReference type="GO" id="GO:0004674">
    <property type="term" value="F:protein serine/threonine kinase activity"/>
    <property type="evidence" value="ECO:0007669"/>
    <property type="project" value="UniProtKB-KW"/>
</dbReference>
<dbReference type="SUPFAM" id="SSF56112">
    <property type="entry name" value="Protein kinase-like (PK-like)"/>
    <property type="match status" value="1"/>
</dbReference>
<dbReference type="InterPro" id="IPR046437">
    <property type="entry name" value="Ser_Thr-PK_POLO_box_1_sf"/>
</dbReference>
<gene>
    <name evidence="22" type="ORF">J437_LFUL015517</name>
</gene>
<evidence type="ECO:0000259" key="19">
    <source>
        <dbReference type="PROSITE" id="PS50078"/>
    </source>
</evidence>
<reference evidence="22" key="2">
    <citation type="submission" date="2017-10" db="EMBL/GenBank/DDBJ databases">
        <title>Ladona fulva Genome sequencing and assembly.</title>
        <authorList>
            <person name="Murali S."/>
            <person name="Richards S."/>
            <person name="Bandaranaike D."/>
            <person name="Bellair M."/>
            <person name="Blankenburg K."/>
            <person name="Chao H."/>
            <person name="Dinh H."/>
            <person name="Doddapaneni H."/>
            <person name="Dugan-Rocha S."/>
            <person name="Elkadiri S."/>
            <person name="Gnanaolivu R."/>
            <person name="Hernandez B."/>
            <person name="Skinner E."/>
            <person name="Javaid M."/>
            <person name="Lee S."/>
            <person name="Li M."/>
            <person name="Ming W."/>
            <person name="Munidasa M."/>
            <person name="Muniz J."/>
            <person name="Nguyen L."/>
            <person name="Hughes D."/>
            <person name="Osuji N."/>
            <person name="Pu L.-L."/>
            <person name="Puazo M."/>
            <person name="Qu C."/>
            <person name="Quiroz J."/>
            <person name="Raj R."/>
            <person name="Weissenberger G."/>
            <person name="Xin Y."/>
            <person name="Zou X."/>
            <person name="Han Y."/>
            <person name="Worley K."/>
            <person name="Muzny D."/>
            <person name="Gibbs R."/>
        </authorList>
    </citation>
    <scope>NUCLEOTIDE SEQUENCE</scope>
    <source>
        <strain evidence="22">Sampled in the wild</strain>
    </source>
</reference>
<dbReference type="PROSITE" id="PS50011">
    <property type="entry name" value="PROTEIN_KINASE_DOM"/>
    <property type="match status" value="1"/>
</dbReference>
<dbReference type="EMBL" id="KZ308860">
    <property type="protein sequence ID" value="KAG8234949.1"/>
    <property type="molecule type" value="Genomic_DNA"/>
</dbReference>
<comment type="subcellular location">
    <subcellularLocation>
        <location evidence="1">Cytoplasm</location>
        <location evidence="1">Cytoskeleton</location>
        <location evidence="1">Microtubule organizing center</location>
        <location evidence="1">Centrosome</location>
        <location evidence="1">Centriole</location>
    </subcellularLocation>
</comment>
<evidence type="ECO:0000256" key="8">
    <source>
        <dbReference type="ARBA" id="ARBA00022777"/>
    </source>
</evidence>
<dbReference type="InterPro" id="IPR000719">
    <property type="entry name" value="Prot_kinase_dom"/>
</dbReference>
<keyword evidence="5" id="KW-0723">Serine/threonine-protein kinase</keyword>
<dbReference type="InterPro" id="IPR033698">
    <property type="entry name" value="POLO_box_Plk4_2"/>
</dbReference>
<proteinExistence type="predicted"/>
<comment type="caution">
    <text evidence="22">The sequence shown here is derived from an EMBL/GenBank/DDBJ whole genome shotgun (WGS) entry which is preliminary data.</text>
</comment>
<evidence type="ECO:0000259" key="21">
    <source>
        <dbReference type="PROSITE" id="PS51985"/>
    </source>
</evidence>
<dbReference type="InterPro" id="IPR011009">
    <property type="entry name" value="Kinase-like_dom_sf"/>
</dbReference>